<reference evidence="6 7" key="1">
    <citation type="submission" date="2020-02" db="EMBL/GenBank/DDBJ databases">
        <authorList>
            <person name="Zheng R.K."/>
            <person name="Sun C.M."/>
        </authorList>
    </citation>
    <scope>NUCLEOTIDE SEQUENCE [LARGE SCALE GENOMIC DNA]</scope>
    <source>
        <strain evidence="7">rifampicinis</strain>
    </source>
</reference>
<dbReference type="NCBIfam" id="NF008978">
    <property type="entry name" value="PRK12324.1-4"/>
    <property type="match status" value="1"/>
</dbReference>
<evidence type="ECO:0000256" key="3">
    <source>
        <dbReference type="ARBA" id="ARBA00022989"/>
    </source>
</evidence>
<keyword evidence="6" id="KW-0328">Glycosyltransferase</keyword>
<accession>A0A7S8E6J8</accession>
<dbReference type="GO" id="GO:0005886">
    <property type="term" value="C:plasma membrane"/>
    <property type="evidence" value="ECO:0007669"/>
    <property type="project" value="TreeGrafter"/>
</dbReference>
<dbReference type="GO" id="GO:0016765">
    <property type="term" value="F:transferase activity, transferring alkyl or aryl (other than methyl) groups"/>
    <property type="evidence" value="ECO:0007669"/>
    <property type="project" value="InterPro"/>
</dbReference>
<feature type="transmembrane region" description="Helical" evidence="5">
    <location>
        <begin position="283"/>
        <end position="304"/>
    </location>
</feature>
<dbReference type="AlphaFoldDB" id="A0A7S8E6J8"/>
<dbReference type="NCBIfam" id="NF008977">
    <property type="entry name" value="PRK12324.1-2"/>
    <property type="match status" value="1"/>
</dbReference>
<dbReference type="InterPro" id="IPR044878">
    <property type="entry name" value="UbiA_sf"/>
</dbReference>
<feature type="transmembrane region" description="Helical" evidence="5">
    <location>
        <begin position="61"/>
        <end position="79"/>
    </location>
</feature>
<dbReference type="KEGG" id="pmet:G4Y79_16150"/>
<evidence type="ECO:0000313" key="6">
    <source>
        <dbReference type="EMBL" id="QPC81233.1"/>
    </source>
</evidence>
<organism evidence="6 7">
    <name type="scientific">Phototrophicus methaneseepsis</name>
    <dbReference type="NCBI Taxonomy" id="2710758"/>
    <lineage>
        <taxon>Bacteria</taxon>
        <taxon>Bacillati</taxon>
        <taxon>Chloroflexota</taxon>
        <taxon>Candidatus Thermofontia</taxon>
        <taxon>Phototrophicales</taxon>
        <taxon>Phototrophicaceae</taxon>
        <taxon>Phototrophicus</taxon>
    </lineage>
</organism>
<keyword evidence="4 5" id="KW-0472">Membrane</keyword>
<feature type="transmembrane region" description="Helical" evidence="5">
    <location>
        <begin position="205"/>
        <end position="222"/>
    </location>
</feature>
<evidence type="ECO:0000313" key="7">
    <source>
        <dbReference type="Proteomes" id="UP000594468"/>
    </source>
</evidence>
<keyword evidence="6" id="KW-0808">Transferase</keyword>
<feature type="transmembrane region" description="Helical" evidence="5">
    <location>
        <begin position="178"/>
        <end position="199"/>
    </location>
</feature>
<keyword evidence="2 5" id="KW-0812">Transmembrane</keyword>
<keyword evidence="7" id="KW-1185">Reference proteome</keyword>
<dbReference type="InterPro" id="IPR000537">
    <property type="entry name" value="UbiA_prenyltransferase"/>
</dbReference>
<dbReference type="Proteomes" id="UP000594468">
    <property type="component" value="Chromosome"/>
</dbReference>
<evidence type="ECO:0000256" key="1">
    <source>
        <dbReference type="ARBA" id="ARBA00004141"/>
    </source>
</evidence>
<dbReference type="GO" id="GO:0016757">
    <property type="term" value="F:glycosyltransferase activity"/>
    <property type="evidence" value="ECO:0007669"/>
    <property type="project" value="UniProtKB-KW"/>
</dbReference>
<evidence type="ECO:0000256" key="2">
    <source>
        <dbReference type="ARBA" id="ARBA00022692"/>
    </source>
</evidence>
<dbReference type="InterPro" id="IPR039653">
    <property type="entry name" value="Prenyltransferase"/>
</dbReference>
<feature type="transmembrane region" description="Helical" evidence="5">
    <location>
        <begin position="325"/>
        <end position="343"/>
    </location>
</feature>
<evidence type="ECO:0000256" key="5">
    <source>
        <dbReference type="SAM" id="Phobius"/>
    </source>
</evidence>
<dbReference type="Gene3D" id="1.10.357.140">
    <property type="entry name" value="UbiA prenyltransferase"/>
    <property type="match status" value="1"/>
</dbReference>
<dbReference type="GO" id="GO:0009247">
    <property type="term" value="P:glycolipid biosynthetic process"/>
    <property type="evidence" value="ECO:0007669"/>
    <property type="project" value="TreeGrafter"/>
</dbReference>
<dbReference type="PANTHER" id="PTHR11048">
    <property type="entry name" value="PRENYLTRANSFERASES"/>
    <property type="match status" value="1"/>
</dbReference>
<dbReference type="Pfam" id="PF01040">
    <property type="entry name" value="UbiA"/>
    <property type="match status" value="1"/>
</dbReference>
<dbReference type="PANTHER" id="PTHR11048:SF5">
    <property type="entry name" value="DECAPRENYL-PHOSPHATE PHOSPHORIBOSYLTRANSFERASE"/>
    <property type="match status" value="1"/>
</dbReference>
<feature type="transmembrane region" description="Helical" evidence="5">
    <location>
        <begin position="129"/>
        <end position="150"/>
    </location>
</feature>
<dbReference type="EC" id="2.4.2.45" evidence="6"/>
<comment type="subcellular location">
    <subcellularLocation>
        <location evidence="1">Membrane</location>
        <topology evidence="1">Multi-pass membrane protein</topology>
    </subcellularLocation>
</comment>
<dbReference type="EMBL" id="CP062983">
    <property type="protein sequence ID" value="QPC81233.1"/>
    <property type="molecule type" value="Genomic_DNA"/>
</dbReference>
<sequence>MGTCLIRHNINHGLIVPTLPPSTRACCHSVLFYNLLRAANTWSKHVQALSGLIRTMRPRQWTKNILFVFPALIFDGQLFELTPFLRVTFAALLLILASGSVYIMNDLVDIEKDRAHPRKKNRPLPSGQLPVPLAIGTAITLPIITVLIAFAWEPNLAAVLITYLIVQVAYSFYLKNVVILDVLTVTAGFMLRVIAGVVVIDVANFSPWLYACSGLLALFLIVGKRRQEYVQLGEHALNTRPIFKNYNLPLLDDMLRMVMTSTFITYVLYTIETDTVKMLDVNLTLLTVPFVIYGLFYYMYLIHVKGEGGAPDEVLLTDRNLQIDIALWGLTFVFLIYLLPAIINQP</sequence>
<name>A0A7S8E6J8_9CHLR</name>
<feature type="transmembrane region" description="Helical" evidence="5">
    <location>
        <begin position="156"/>
        <end position="173"/>
    </location>
</feature>
<proteinExistence type="predicted"/>
<evidence type="ECO:0000256" key="4">
    <source>
        <dbReference type="ARBA" id="ARBA00023136"/>
    </source>
</evidence>
<keyword evidence="3 5" id="KW-1133">Transmembrane helix</keyword>
<feature type="transmembrane region" description="Helical" evidence="5">
    <location>
        <begin position="85"/>
        <end position="108"/>
    </location>
</feature>
<protein>
    <submittedName>
        <fullName evidence="6">Decaprenyl-phosphate phosphoribosyltransferase</fullName>
        <ecNumber evidence="6">2.4.2.45</ecNumber>
    </submittedName>
</protein>
<gene>
    <name evidence="6" type="ORF">G4Y79_16150</name>
</gene>
<dbReference type="CDD" id="cd13963">
    <property type="entry name" value="PT_UbiA_2"/>
    <property type="match status" value="1"/>
</dbReference>